<dbReference type="Gene3D" id="3.30.70.1070">
    <property type="entry name" value="Sporulation related repeat"/>
    <property type="match status" value="1"/>
</dbReference>
<organism evidence="4 5">
    <name type="scientific">Marinomonas phaeophyticola</name>
    <dbReference type="NCBI Taxonomy" id="3004091"/>
    <lineage>
        <taxon>Bacteria</taxon>
        <taxon>Pseudomonadati</taxon>
        <taxon>Pseudomonadota</taxon>
        <taxon>Gammaproteobacteria</taxon>
        <taxon>Oceanospirillales</taxon>
        <taxon>Oceanospirillaceae</taxon>
        <taxon>Marinomonas</taxon>
    </lineage>
</organism>
<keyword evidence="2" id="KW-0812">Transmembrane</keyword>
<evidence type="ECO:0000259" key="3">
    <source>
        <dbReference type="PROSITE" id="PS51724"/>
    </source>
</evidence>
<dbReference type="Proteomes" id="UP001149719">
    <property type="component" value="Unassembled WGS sequence"/>
</dbReference>
<accession>A0ABT4JTB6</accession>
<dbReference type="Pfam" id="PF05036">
    <property type="entry name" value="SPOR"/>
    <property type="match status" value="1"/>
</dbReference>
<feature type="transmembrane region" description="Helical" evidence="2">
    <location>
        <begin position="270"/>
        <end position="296"/>
    </location>
</feature>
<dbReference type="EMBL" id="JAPUBN010000013">
    <property type="protein sequence ID" value="MCZ2721277.1"/>
    <property type="molecule type" value="Genomic_DNA"/>
</dbReference>
<feature type="domain" description="SPOR" evidence="3">
    <location>
        <begin position="439"/>
        <end position="517"/>
    </location>
</feature>
<evidence type="ECO:0000313" key="4">
    <source>
        <dbReference type="EMBL" id="MCZ2721277.1"/>
    </source>
</evidence>
<comment type="caution">
    <text evidence="4">The sequence shown here is derived from an EMBL/GenBank/DDBJ whole genome shotgun (WGS) entry which is preliminary data.</text>
</comment>
<name>A0ABT4JTB6_9GAMM</name>
<reference evidence="4" key="1">
    <citation type="submission" date="2022-12" db="EMBL/GenBank/DDBJ databases">
        <title>Marinomonas 15G1-11 sp. nov, isolated from marine algae.</title>
        <authorList>
            <person name="Butt M."/>
            <person name="Choi D.G."/>
            <person name="Kim J.M."/>
            <person name="Lee J.K."/>
            <person name="Baek J.H."/>
            <person name="Jeon C.O."/>
        </authorList>
    </citation>
    <scope>NUCLEOTIDE SEQUENCE</scope>
    <source>
        <strain evidence="4">15G1-11</strain>
    </source>
</reference>
<dbReference type="InterPro" id="IPR027417">
    <property type="entry name" value="P-loop_NTPase"/>
</dbReference>
<dbReference type="InterPro" id="IPR049945">
    <property type="entry name" value="AAA_22"/>
</dbReference>
<keyword evidence="2" id="KW-1133">Transmembrane helix</keyword>
<feature type="region of interest" description="Disordered" evidence="1">
    <location>
        <begin position="339"/>
        <end position="368"/>
    </location>
</feature>
<proteinExistence type="predicted"/>
<dbReference type="InterPro" id="IPR007730">
    <property type="entry name" value="SPOR-like_dom"/>
</dbReference>
<feature type="compositionally biased region" description="Polar residues" evidence="1">
    <location>
        <begin position="352"/>
        <end position="368"/>
    </location>
</feature>
<keyword evidence="5" id="KW-1185">Reference proteome</keyword>
<dbReference type="Pfam" id="PF13401">
    <property type="entry name" value="AAA_22"/>
    <property type="match status" value="1"/>
</dbReference>
<evidence type="ECO:0000256" key="2">
    <source>
        <dbReference type="SAM" id="Phobius"/>
    </source>
</evidence>
<dbReference type="InterPro" id="IPR052026">
    <property type="entry name" value="ExeA_AAA_ATPase_DNA-bind"/>
</dbReference>
<sequence>MAEPSFQFDLESALDQQPKSVLRDPFGSNKAPYFTTEVRNQQLAMLEHLSRYSSMLLVVEGEQGSGKTAFMKEFVTHQTESAVVSQVHGSMLMTAGQLLSAIYAGFGSDIEHLSPDSTFGPLLAFATEQEQMGQVGLVVIDNAQELNTDAIIMLLDMVSMASEHQAVPHVLLFSEFPLQRNLDSFQKNRFEQLSHHQVLQPYTLEETRSYLLHRVRSVSGEINLPFTDKQVKGIYKESNGFPGRINQMAQVQLGIGSSNVSSGSKFKWNFALGFPLVHMALLSIVMLGILIAVVFYDSDDGNAPIAGRTITLEGKAISQAPSATIARIEEMQKRLGSGENKLSLPPIPSDVLVQNNASNTGQEGGNSSKVIAAPIKSNAPIPLTPSITTNSPIRQTSPVIQTSAPILANSDVKLANSDAKEVVEEAPTDRFEKTSWWLTQSPNRYTLQLLGTYNLRTVKEFIRDQGSLDGFSYFQAVHNNRDWFVVVYGNYRNRSEAIAAVETLPKELQSLNPWARSVKGIQQDIRKAQ</sequence>
<evidence type="ECO:0000256" key="1">
    <source>
        <dbReference type="SAM" id="MobiDB-lite"/>
    </source>
</evidence>
<protein>
    <submittedName>
        <fullName evidence="4">AAA family ATPase</fullName>
    </submittedName>
</protein>
<dbReference type="RefSeq" id="WP_269123919.1">
    <property type="nucleotide sequence ID" value="NZ_JAPUBN010000013.1"/>
</dbReference>
<dbReference type="InterPro" id="IPR036680">
    <property type="entry name" value="SPOR-like_sf"/>
</dbReference>
<gene>
    <name evidence="4" type="ORF">O1D97_06360</name>
</gene>
<dbReference type="PANTHER" id="PTHR35894">
    <property type="entry name" value="GENERAL SECRETION PATHWAY PROTEIN A-RELATED"/>
    <property type="match status" value="1"/>
</dbReference>
<evidence type="ECO:0000313" key="5">
    <source>
        <dbReference type="Proteomes" id="UP001149719"/>
    </source>
</evidence>
<dbReference type="Gene3D" id="3.40.50.300">
    <property type="entry name" value="P-loop containing nucleotide triphosphate hydrolases"/>
    <property type="match status" value="1"/>
</dbReference>
<dbReference type="PANTHER" id="PTHR35894:SF7">
    <property type="entry name" value="GENERAL SECRETION PATHWAY PROTEIN A-RELATED"/>
    <property type="match status" value="1"/>
</dbReference>
<dbReference type="PROSITE" id="PS51724">
    <property type="entry name" value="SPOR"/>
    <property type="match status" value="1"/>
</dbReference>
<dbReference type="SUPFAM" id="SSF52540">
    <property type="entry name" value="P-loop containing nucleoside triphosphate hydrolases"/>
    <property type="match status" value="1"/>
</dbReference>
<keyword evidence="2" id="KW-0472">Membrane</keyword>